<reference evidence="3 4" key="1">
    <citation type="submission" date="2014-11" db="EMBL/GenBank/DDBJ databases">
        <title>Genetic blueprint of the zoonotic pathogen Toxocara canis.</title>
        <authorList>
            <person name="Zhu X.-Q."/>
            <person name="Korhonen P.K."/>
            <person name="Cai H."/>
            <person name="Young N.D."/>
            <person name="Nejsum P."/>
            <person name="von Samson-Himmelstjerna G."/>
            <person name="Boag P.R."/>
            <person name="Tan P."/>
            <person name="Li Q."/>
            <person name="Min J."/>
            <person name="Yang Y."/>
            <person name="Wang X."/>
            <person name="Fang X."/>
            <person name="Hall R.S."/>
            <person name="Hofmann A."/>
            <person name="Sternberg P.W."/>
            <person name="Jex A.R."/>
            <person name="Gasser R.B."/>
        </authorList>
    </citation>
    <scope>NUCLEOTIDE SEQUENCE [LARGE SCALE GENOMIC DNA]</scope>
    <source>
        <strain evidence="3">PN_DK_2014</strain>
    </source>
</reference>
<dbReference type="GO" id="GO:0019693">
    <property type="term" value="P:ribose phosphate metabolic process"/>
    <property type="evidence" value="ECO:0007669"/>
    <property type="project" value="TreeGrafter"/>
</dbReference>
<dbReference type="Proteomes" id="UP000031036">
    <property type="component" value="Unassembled WGS sequence"/>
</dbReference>
<dbReference type="EMBL" id="JPKZ01002173">
    <property type="protein sequence ID" value="KHN78096.1"/>
    <property type="molecule type" value="Genomic_DNA"/>
</dbReference>
<organism evidence="3 4">
    <name type="scientific">Toxocara canis</name>
    <name type="common">Canine roundworm</name>
    <dbReference type="NCBI Taxonomy" id="6265"/>
    <lineage>
        <taxon>Eukaryota</taxon>
        <taxon>Metazoa</taxon>
        <taxon>Ecdysozoa</taxon>
        <taxon>Nematoda</taxon>
        <taxon>Chromadorea</taxon>
        <taxon>Rhabditida</taxon>
        <taxon>Spirurina</taxon>
        <taxon>Ascaridomorpha</taxon>
        <taxon>Ascaridoidea</taxon>
        <taxon>Toxocaridae</taxon>
        <taxon>Toxocara</taxon>
    </lineage>
</organism>
<dbReference type="InterPro" id="IPR015797">
    <property type="entry name" value="NUDIX_hydrolase-like_dom_sf"/>
</dbReference>
<dbReference type="InterPro" id="IPR020084">
    <property type="entry name" value="NUDIX_hydrolase_CS"/>
</dbReference>
<dbReference type="GO" id="GO:0047631">
    <property type="term" value="F:ADP-ribose diphosphatase activity"/>
    <property type="evidence" value="ECO:0007669"/>
    <property type="project" value="TreeGrafter"/>
</dbReference>
<dbReference type="GO" id="GO:0005634">
    <property type="term" value="C:nucleus"/>
    <property type="evidence" value="ECO:0007669"/>
    <property type="project" value="TreeGrafter"/>
</dbReference>
<accession>A0A0B2V3T2</accession>
<name>A0A0B2V3T2_TOXCA</name>
<dbReference type="PANTHER" id="PTHR11839">
    <property type="entry name" value="UDP/ADP-SUGAR PYROPHOSPHATASE"/>
    <property type="match status" value="1"/>
</dbReference>
<feature type="domain" description="Nudix hydrolase" evidence="2">
    <location>
        <begin position="41"/>
        <end position="182"/>
    </location>
</feature>
<comment type="caution">
    <text evidence="3">The sequence shown here is derived from an EMBL/GenBank/DDBJ whole genome shotgun (WGS) entry which is preliminary data.</text>
</comment>
<dbReference type="InterPro" id="IPR000086">
    <property type="entry name" value="NUDIX_hydrolase_dom"/>
</dbReference>
<dbReference type="Pfam" id="PF00293">
    <property type="entry name" value="NUDIX"/>
    <property type="match status" value="1"/>
</dbReference>
<evidence type="ECO:0000313" key="3">
    <source>
        <dbReference type="EMBL" id="KHN78096.1"/>
    </source>
</evidence>
<dbReference type="SUPFAM" id="SSF55811">
    <property type="entry name" value="Nudix"/>
    <property type="match status" value="1"/>
</dbReference>
<dbReference type="GO" id="GO:0006753">
    <property type="term" value="P:nucleoside phosphate metabolic process"/>
    <property type="evidence" value="ECO:0007669"/>
    <property type="project" value="TreeGrafter"/>
</dbReference>
<keyword evidence="4" id="KW-1185">Reference proteome</keyword>
<dbReference type="CDD" id="cd18888">
    <property type="entry name" value="NUDIX_ADPRase_Nudt5"/>
    <property type="match status" value="1"/>
</dbReference>
<keyword evidence="1 3" id="KW-0378">Hydrolase</keyword>
<dbReference type="Gene3D" id="3.90.79.10">
    <property type="entry name" value="Nucleoside Triphosphate Pyrophosphohydrolase"/>
    <property type="match status" value="1"/>
</dbReference>
<proteinExistence type="predicted"/>
<gene>
    <name evidence="3" type="primary">ndx-2</name>
    <name evidence="3" type="ORF">Tcan_06114</name>
</gene>
<evidence type="ECO:0000259" key="2">
    <source>
        <dbReference type="PROSITE" id="PS51462"/>
    </source>
</evidence>
<dbReference type="PROSITE" id="PS00893">
    <property type="entry name" value="NUDIX_BOX"/>
    <property type="match status" value="1"/>
</dbReference>
<dbReference type="OrthoDB" id="10249920at2759"/>
<dbReference type="STRING" id="6265.A0A0B2V3T2"/>
<dbReference type="PROSITE" id="PS51462">
    <property type="entry name" value="NUDIX"/>
    <property type="match status" value="1"/>
</dbReference>
<protein>
    <submittedName>
        <fullName evidence="3">Putative nudix hydrolase 2</fullName>
    </submittedName>
</protein>
<evidence type="ECO:0000256" key="1">
    <source>
        <dbReference type="ARBA" id="ARBA00022801"/>
    </source>
</evidence>
<sequence>MKKRKVQQPGLEPRSVWSRDEVSYPLMHNAVWESAHRRTPPKGRPNGVEIIATLRRGGKIYFVFVKEYRIPFAAYCLEFPAGLLEDNETVVEGAMRELKEETGYVACKVTSVSGGKQPMHSQMSDVCTCFATAEIDGDTKENENPKSRLDDAEEIEVVLVECNKALEYVKSAPKGVYVDAIVYAFLLGYSANHHCAS</sequence>
<evidence type="ECO:0000313" key="4">
    <source>
        <dbReference type="Proteomes" id="UP000031036"/>
    </source>
</evidence>
<dbReference type="AlphaFoldDB" id="A0A0B2V3T2"/>
<dbReference type="PANTHER" id="PTHR11839:SF1">
    <property type="entry name" value="ADP-SUGAR PYROPHOSPHATASE"/>
    <property type="match status" value="1"/>
</dbReference>